<reference evidence="6 7" key="1">
    <citation type="journal article" name="Front. Microbiol.">
        <title>Sugar Metabolism of the First Thermophilic Planctomycete Thermogutta terrifontis: Comparative Genomic and Transcriptomic Approaches.</title>
        <authorList>
            <person name="Elcheninov A.G."/>
            <person name="Menzel P."/>
            <person name="Gudbergsdottir S.R."/>
            <person name="Slesarev A.I."/>
            <person name="Kadnikov V.V."/>
            <person name="Krogh A."/>
            <person name="Bonch-Osmolovskaya E.A."/>
            <person name="Peng X."/>
            <person name="Kublanov I.V."/>
        </authorList>
    </citation>
    <scope>NUCLEOTIDE SEQUENCE [LARGE SCALE GENOMIC DNA]</scope>
    <source>
        <strain evidence="6 7">R1</strain>
    </source>
</reference>
<name>A0A286RHE8_9BACT</name>
<dbReference type="Pfam" id="PF02195">
    <property type="entry name" value="ParB_N"/>
    <property type="match status" value="1"/>
</dbReference>
<dbReference type="InterPro" id="IPR036086">
    <property type="entry name" value="ParB/Sulfiredoxin_sf"/>
</dbReference>
<keyword evidence="7" id="KW-1185">Reference proteome</keyword>
<dbReference type="EMBL" id="CP018477">
    <property type="protein sequence ID" value="ASV75383.1"/>
    <property type="molecule type" value="Genomic_DNA"/>
</dbReference>
<dbReference type="GO" id="GO:0045881">
    <property type="term" value="P:positive regulation of sporulation resulting in formation of a cellular spore"/>
    <property type="evidence" value="ECO:0007669"/>
    <property type="project" value="TreeGrafter"/>
</dbReference>
<dbReference type="CDD" id="cd16393">
    <property type="entry name" value="SPO0J_N"/>
    <property type="match status" value="1"/>
</dbReference>
<dbReference type="GO" id="GO:0007059">
    <property type="term" value="P:chromosome segregation"/>
    <property type="evidence" value="ECO:0007669"/>
    <property type="project" value="UniProtKB-KW"/>
</dbReference>
<dbReference type="Gene3D" id="3.90.1530.30">
    <property type="match status" value="1"/>
</dbReference>
<protein>
    <submittedName>
        <fullName evidence="6">Chromosome (Plasmid) partitioning protein ParB</fullName>
    </submittedName>
</protein>
<evidence type="ECO:0000259" key="5">
    <source>
        <dbReference type="SMART" id="SM00470"/>
    </source>
</evidence>
<evidence type="ECO:0000256" key="3">
    <source>
        <dbReference type="ARBA" id="ARBA00023125"/>
    </source>
</evidence>
<comment type="similarity">
    <text evidence="1">Belongs to the ParB family.</text>
</comment>
<evidence type="ECO:0000256" key="4">
    <source>
        <dbReference type="SAM" id="MobiDB-lite"/>
    </source>
</evidence>
<dbReference type="RefSeq" id="WP_095415461.1">
    <property type="nucleotide sequence ID" value="NZ_CP018477.1"/>
</dbReference>
<feature type="domain" description="ParB-like N-terminal" evidence="5">
    <location>
        <begin position="62"/>
        <end position="151"/>
    </location>
</feature>
<dbReference type="InterPro" id="IPR001387">
    <property type="entry name" value="Cro/C1-type_HTH"/>
</dbReference>
<dbReference type="InterPro" id="IPR050336">
    <property type="entry name" value="Chromosome_partition/occlusion"/>
</dbReference>
<dbReference type="SMART" id="SM00470">
    <property type="entry name" value="ParB"/>
    <property type="match status" value="1"/>
</dbReference>
<organism evidence="6 7">
    <name type="scientific">Thermogutta terrifontis</name>
    <dbReference type="NCBI Taxonomy" id="1331910"/>
    <lineage>
        <taxon>Bacteria</taxon>
        <taxon>Pseudomonadati</taxon>
        <taxon>Planctomycetota</taxon>
        <taxon>Planctomycetia</taxon>
        <taxon>Pirellulales</taxon>
        <taxon>Thermoguttaceae</taxon>
        <taxon>Thermogutta</taxon>
    </lineage>
</organism>
<proteinExistence type="inferred from homology"/>
<dbReference type="SUPFAM" id="SSF109709">
    <property type="entry name" value="KorB DNA-binding domain-like"/>
    <property type="match status" value="1"/>
</dbReference>
<keyword evidence="3" id="KW-0238">DNA-binding</keyword>
<dbReference type="FunFam" id="1.10.10.2830:FF:000001">
    <property type="entry name" value="Chromosome partitioning protein ParB"/>
    <property type="match status" value="1"/>
</dbReference>
<dbReference type="OrthoDB" id="9802051at2"/>
<accession>A0A286RHE8</accession>
<sequence length="334" mass="37603">MSREKRLGRGLEALLGRLDAVSPADEHPAAVPGDTLAPDSPYPDRAGSGESLSPRKSVPEVRRIPIDDIDRNPFQPRQEIDTEELMQLAESLSTHGLLQPIVVRRNGDRYQLVAGERRLRAAQIAGWQEVPARIVQADDRQLAELAIVENLQRKDLNPLEKALCFQRYLEEYGATQEELAARLNLDRSTISNFIRLLDLPSEVQQALREGRITQGHARALLGLESEEEQIALCRRIIEEGWSVRRVEAEVQQRQQDGGTQLKIIRPESGQNPAPADDHMALLEQEFRAALGLRVSLTHNGRGRGKLIVHFRNHEEFERLRERICGGEFPQAAGM</sequence>
<dbReference type="PANTHER" id="PTHR33375">
    <property type="entry name" value="CHROMOSOME-PARTITIONING PROTEIN PARB-RELATED"/>
    <property type="match status" value="1"/>
</dbReference>
<gene>
    <name evidence="6" type="ORF">THTE_2781</name>
</gene>
<feature type="region of interest" description="Disordered" evidence="4">
    <location>
        <begin position="19"/>
        <end position="74"/>
    </location>
</feature>
<dbReference type="InterPro" id="IPR003115">
    <property type="entry name" value="ParB_N"/>
</dbReference>
<evidence type="ECO:0000313" key="6">
    <source>
        <dbReference type="EMBL" id="ASV75383.1"/>
    </source>
</evidence>
<evidence type="ECO:0000313" key="7">
    <source>
        <dbReference type="Proteomes" id="UP000215086"/>
    </source>
</evidence>
<dbReference type="Pfam" id="PF17762">
    <property type="entry name" value="HTH_ParB"/>
    <property type="match status" value="1"/>
</dbReference>
<dbReference type="Pfam" id="PF23552">
    <property type="entry name" value="ParB_C"/>
    <property type="match status" value="1"/>
</dbReference>
<dbReference type="NCBIfam" id="TIGR00180">
    <property type="entry name" value="parB_part"/>
    <property type="match status" value="1"/>
</dbReference>
<dbReference type="FunFam" id="3.90.1530.30:FF:000001">
    <property type="entry name" value="Chromosome partitioning protein ParB"/>
    <property type="match status" value="1"/>
</dbReference>
<evidence type="ECO:0000256" key="1">
    <source>
        <dbReference type="ARBA" id="ARBA00006295"/>
    </source>
</evidence>
<dbReference type="InterPro" id="IPR041468">
    <property type="entry name" value="HTH_ParB/Spo0J"/>
</dbReference>
<evidence type="ECO:0000256" key="2">
    <source>
        <dbReference type="ARBA" id="ARBA00022829"/>
    </source>
</evidence>
<dbReference type="InterPro" id="IPR004437">
    <property type="entry name" value="ParB/RepB/Spo0J"/>
</dbReference>
<dbReference type="AlphaFoldDB" id="A0A286RHE8"/>
<dbReference type="InterPro" id="IPR057240">
    <property type="entry name" value="ParB_dimer_C"/>
</dbReference>
<keyword evidence="2" id="KW-0159">Chromosome partition</keyword>
<dbReference type="PANTHER" id="PTHR33375:SF1">
    <property type="entry name" value="CHROMOSOME-PARTITIONING PROTEIN PARB-RELATED"/>
    <property type="match status" value="1"/>
</dbReference>
<dbReference type="GO" id="GO:0003677">
    <property type="term" value="F:DNA binding"/>
    <property type="evidence" value="ECO:0007669"/>
    <property type="project" value="UniProtKB-KW"/>
</dbReference>
<dbReference type="GO" id="GO:0005694">
    <property type="term" value="C:chromosome"/>
    <property type="evidence" value="ECO:0007669"/>
    <property type="project" value="TreeGrafter"/>
</dbReference>
<dbReference type="Proteomes" id="UP000215086">
    <property type="component" value="Chromosome"/>
</dbReference>
<dbReference type="Gene3D" id="1.10.10.2830">
    <property type="match status" value="1"/>
</dbReference>
<dbReference type="SUPFAM" id="SSF110849">
    <property type="entry name" value="ParB/Sulfiredoxin"/>
    <property type="match status" value="1"/>
</dbReference>
<dbReference type="CDD" id="cd00093">
    <property type="entry name" value="HTH_XRE"/>
    <property type="match status" value="1"/>
</dbReference>
<feature type="compositionally biased region" description="Basic and acidic residues" evidence="4">
    <location>
        <begin position="57"/>
        <end position="71"/>
    </location>
</feature>
<dbReference type="KEGG" id="ttf:THTE_2781"/>